<evidence type="ECO:0000259" key="10">
    <source>
        <dbReference type="Pfam" id="PF09764"/>
    </source>
</evidence>
<keyword evidence="12" id="KW-1185">Reference proteome</keyword>
<dbReference type="EC" id="3.5.1.122" evidence="4 9"/>
<comment type="subunit">
    <text evidence="3 9">Monomer.</text>
</comment>
<dbReference type="Proteomes" id="UP000005237">
    <property type="component" value="Unassembled WGS sequence"/>
</dbReference>
<evidence type="ECO:0000256" key="4">
    <source>
        <dbReference type="ARBA" id="ARBA00012718"/>
    </source>
</evidence>
<dbReference type="AlphaFoldDB" id="A0A8R1DRR2"/>
<comment type="similarity">
    <text evidence="2 9">Belongs to the NTAQ1 family.</text>
</comment>
<dbReference type="GO" id="GO:0005634">
    <property type="term" value="C:nucleus"/>
    <property type="evidence" value="ECO:0007669"/>
    <property type="project" value="TreeGrafter"/>
</dbReference>
<dbReference type="OMA" id="CSFDEYW"/>
<organism evidence="11 12">
    <name type="scientific">Caenorhabditis japonica</name>
    <dbReference type="NCBI Taxonomy" id="281687"/>
    <lineage>
        <taxon>Eukaryota</taxon>
        <taxon>Metazoa</taxon>
        <taxon>Ecdysozoa</taxon>
        <taxon>Nematoda</taxon>
        <taxon>Chromadorea</taxon>
        <taxon>Rhabditida</taxon>
        <taxon>Rhabditina</taxon>
        <taxon>Rhabditomorpha</taxon>
        <taxon>Rhabditoidea</taxon>
        <taxon>Rhabditidae</taxon>
        <taxon>Peloderinae</taxon>
        <taxon>Caenorhabditis</taxon>
    </lineage>
</organism>
<evidence type="ECO:0000256" key="7">
    <source>
        <dbReference type="ARBA" id="ARBA00029677"/>
    </source>
</evidence>
<dbReference type="EnsemblMetazoa" id="CJA10082.1">
    <property type="protein sequence ID" value="CJA10082.1"/>
    <property type="gene ID" value="WBGene00129286"/>
</dbReference>
<evidence type="ECO:0000256" key="3">
    <source>
        <dbReference type="ARBA" id="ARBA00011245"/>
    </source>
</evidence>
<protein>
    <recommendedName>
        <fullName evidence="5 9">Protein N-terminal glutamine amidohydrolase</fullName>
        <ecNumber evidence="4 9">3.5.1.122</ecNumber>
    </recommendedName>
    <alternativeName>
        <fullName evidence="7 9">Protein NH2-terminal glutamine deamidase</fullName>
    </alternativeName>
</protein>
<evidence type="ECO:0000256" key="6">
    <source>
        <dbReference type="ARBA" id="ARBA00022801"/>
    </source>
</evidence>
<comment type="catalytic activity">
    <reaction evidence="8 9">
        <text>N-terminal L-glutaminyl-[protein] + H2O = N-terminal L-glutamyl-[protein] + NH4(+)</text>
        <dbReference type="Rhea" id="RHEA:50680"/>
        <dbReference type="Rhea" id="RHEA-COMP:12668"/>
        <dbReference type="Rhea" id="RHEA-COMP:12777"/>
        <dbReference type="ChEBI" id="CHEBI:15377"/>
        <dbReference type="ChEBI" id="CHEBI:28938"/>
        <dbReference type="ChEBI" id="CHEBI:64721"/>
        <dbReference type="ChEBI" id="CHEBI:64722"/>
        <dbReference type="EC" id="3.5.1.122"/>
    </reaction>
</comment>
<dbReference type="InterPro" id="IPR023128">
    <property type="entry name" value="Prot_N_Gln_amidohydro_ab_roll"/>
</dbReference>
<reference evidence="12" key="1">
    <citation type="submission" date="2010-08" db="EMBL/GenBank/DDBJ databases">
        <authorList>
            <consortium name="Caenorhabditis japonica Sequencing Consortium"/>
            <person name="Wilson R.K."/>
        </authorList>
    </citation>
    <scope>NUCLEOTIDE SEQUENCE [LARGE SCALE GENOMIC DNA]</scope>
    <source>
        <strain evidence="12">DF5081</strain>
    </source>
</reference>
<dbReference type="GO" id="GO:0005829">
    <property type="term" value="C:cytosol"/>
    <property type="evidence" value="ECO:0007669"/>
    <property type="project" value="TreeGrafter"/>
</dbReference>
<evidence type="ECO:0000313" key="11">
    <source>
        <dbReference type="EnsemblMetazoa" id="CJA10082.1"/>
    </source>
</evidence>
<dbReference type="GO" id="GO:0008418">
    <property type="term" value="F:protein-N-terminal asparagine amidohydrolase activity"/>
    <property type="evidence" value="ECO:0007669"/>
    <property type="project" value="UniProtKB-UniRule"/>
</dbReference>
<evidence type="ECO:0000256" key="5">
    <source>
        <dbReference type="ARBA" id="ARBA00021247"/>
    </source>
</evidence>
<reference evidence="11" key="2">
    <citation type="submission" date="2022-06" db="UniProtKB">
        <authorList>
            <consortium name="EnsemblMetazoa"/>
        </authorList>
    </citation>
    <scope>IDENTIFICATION</scope>
    <source>
        <strain evidence="11">DF5081</strain>
    </source>
</reference>
<dbReference type="GO" id="GO:0070773">
    <property type="term" value="F:protein-N-terminal glutamine amidohydrolase activity"/>
    <property type="evidence" value="ECO:0007669"/>
    <property type="project" value="UniProtKB-UniRule"/>
</dbReference>
<proteinExistence type="inferred from homology"/>
<feature type="domain" description="Protein N-terminal glutamine amidohydrolase alpha beta roll" evidence="10">
    <location>
        <begin position="9"/>
        <end position="180"/>
    </location>
</feature>
<evidence type="ECO:0000256" key="2">
    <source>
        <dbReference type="ARBA" id="ARBA00008985"/>
    </source>
</evidence>
<keyword evidence="6 9" id="KW-0378">Hydrolase</keyword>
<dbReference type="Gene3D" id="3.10.620.10">
    <property type="entry name" value="Protein N-terminal glutamine amidohydrolase, alpha beta roll"/>
    <property type="match status" value="1"/>
</dbReference>
<evidence type="ECO:0000256" key="1">
    <source>
        <dbReference type="ARBA" id="ARBA00003923"/>
    </source>
</evidence>
<evidence type="ECO:0000313" key="12">
    <source>
        <dbReference type="Proteomes" id="UP000005237"/>
    </source>
</evidence>
<dbReference type="PANTHER" id="PTHR13035:SF0">
    <property type="entry name" value="PROTEIN N-TERMINAL GLUTAMINE AMIDOHYDROLASE"/>
    <property type="match status" value="1"/>
</dbReference>
<dbReference type="InterPro" id="IPR039733">
    <property type="entry name" value="NTAQ1"/>
</dbReference>
<dbReference type="InterPro" id="IPR037132">
    <property type="entry name" value="N_Gln_amidohydro_ab_roll_sf"/>
</dbReference>
<comment type="function">
    <text evidence="1 9">Mediates the side-chain deamidation of N-terminal glutamine residues to glutamate, an important step in N-end rule pathway of protein degradation. Conversion of the resulting N-terminal glutamine to glutamate renders the protein susceptible to arginylation, polyubiquitination and degradation as specified by the N-end rule. Does not act on substrates with internal or C-terminal glutamine and does not act on non-glutamine residues in any position.</text>
</comment>
<accession>A0A8R1DRR2</accession>
<dbReference type="PANTHER" id="PTHR13035">
    <property type="entry name" value="PROTEIN N-TERMINAL GLUTAMINE AMIDOHYDROLASE"/>
    <property type="match status" value="1"/>
</dbReference>
<dbReference type="Pfam" id="PF09764">
    <property type="entry name" value="Nt_Gln_amidase"/>
    <property type="match status" value="1"/>
</dbReference>
<name>A0A8R1DRR2_CAEJA</name>
<evidence type="ECO:0000256" key="8">
    <source>
        <dbReference type="ARBA" id="ARBA00048768"/>
    </source>
</evidence>
<sequence length="182" mass="21134">MIPRADAAYQSCYCEENVYKLIESAKTRDGVYAVFISNDCQMVPLWCQKSAKDPSGFVVWDYHVIAIHKKRGGTKVYDLDSTLPWGVDFEIYWRNTMKESNHYEDNVQRKFRVIPADVYLNLLSSDRSHMKNISGEFIKPPPDWPIINSHIPSNLMTLIRMSETVDMTTVMDEKEMSDFFST</sequence>
<evidence type="ECO:0000256" key="9">
    <source>
        <dbReference type="RuleBase" id="RU367082"/>
    </source>
</evidence>